<evidence type="ECO:0000256" key="13">
    <source>
        <dbReference type="ARBA" id="ARBA00023098"/>
    </source>
</evidence>
<evidence type="ECO:0000313" key="17">
    <source>
        <dbReference type="EMBL" id="PYE42085.1"/>
    </source>
</evidence>
<protein>
    <recommendedName>
        <fullName evidence="5">triacylglycerol lipase</fullName>
        <ecNumber evidence="5">3.1.1.3</ecNumber>
    </recommendedName>
    <alternativeName>
        <fullName evidence="16">Autophagy-related protein 15</fullName>
    </alternativeName>
</protein>
<proteinExistence type="predicted"/>
<name>A0A2V4VT53_PAEBA</name>
<dbReference type="GO" id="GO:0034496">
    <property type="term" value="P:multivesicular body membrane disassembly"/>
    <property type="evidence" value="ECO:0007669"/>
    <property type="project" value="TreeGrafter"/>
</dbReference>
<comment type="caution">
    <text evidence="17">The sequence shown here is derived from an EMBL/GenBank/DDBJ whole genome shotgun (WGS) entry which is preliminary data.</text>
</comment>
<dbReference type="SUPFAM" id="SSF53474">
    <property type="entry name" value="alpha/beta-Hydrolases"/>
    <property type="match status" value="1"/>
</dbReference>
<keyword evidence="9" id="KW-0442">Lipid degradation</keyword>
<dbReference type="InterPro" id="IPR050805">
    <property type="entry name" value="ATG15_Lipase"/>
</dbReference>
<keyword evidence="12" id="KW-0072">Autophagy</keyword>
<keyword evidence="10" id="KW-0735">Signal-anchor</keyword>
<dbReference type="GO" id="GO:0005775">
    <property type="term" value="C:vacuolar lumen"/>
    <property type="evidence" value="ECO:0007669"/>
    <property type="project" value="TreeGrafter"/>
</dbReference>
<comment type="catalytic activity">
    <reaction evidence="1">
        <text>a triacylglycerol + H2O = a diacylglycerol + a fatty acid + H(+)</text>
        <dbReference type="Rhea" id="RHEA:12044"/>
        <dbReference type="ChEBI" id="CHEBI:15377"/>
        <dbReference type="ChEBI" id="CHEBI:15378"/>
        <dbReference type="ChEBI" id="CHEBI:17855"/>
        <dbReference type="ChEBI" id="CHEBI:18035"/>
        <dbReference type="ChEBI" id="CHEBI:28868"/>
        <dbReference type="EC" id="3.1.1.3"/>
    </reaction>
</comment>
<keyword evidence="7" id="KW-0967">Endosome</keyword>
<evidence type="ECO:0000256" key="1">
    <source>
        <dbReference type="ARBA" id="ARBA00001024"/>
    </source>
</evidence>
<dbReference type="EMBL" id="QJSW01000047">
    <property type="protein sequence ID" value="PYE42085.1"/>
    <property type="molecule type" value="Genomic_DNA"/>
</dbReference>
<evidence type="ECO:0000256" key="7">
    <source>
        <dbReference type="ARBA" id="ARBA00022753"/>
    </source>
</evidence>
<keyword evidence="14" id="KW-0472">Membrane</keyword>
<evidence type="ECO:0000256" key="10">
    <source>
        <dbReference type="ARBA" id="ARBA00022968"/>
    </source>
</evidence>
<evidence type="ECO:0000256" key="9">
    <source>
        <dbReference type="ARBA" id="ARBA00022963"/>
    </source>
</evidence>
<evidence type="ECO:0000256" key="6">
    <source>
        <dbReference type="ARBA" id="ARBA00022692"/>
    </source>
</evidence>
<keyword evidence="8" id="KW-0378">Hydrolase</keyword>
<dbReference type="GO" id="GO:0006660">
    <property type="term" value="P:phosphatidylserine catabolic process"/>
    <property type="evidence" value="ECO:0007669"/>
    <property type="project" value="TreeGrafter"/>
</dbReference>
<evidence type="ECO:0000256" key="12">
    <source>
        <dbReference type="ARBA" id="ARBA00023006"/>
    </source>
</evidence>
<reference evidence="17 18" key="1">
    <citation type="submission" date="2018-06" db="EMBL/GenBank/DDBJ databases">
        <title>Genomic Encyclopedia of Type Strains, Phase III (KMG-III): the genomes of soil and plant-associated and newly described type strains.</title>
        <authorList>
            <person name="Whitman W."/>
        </authorList>
    </citation>
    <scope>NUCLEOTIDE SEQUENCE [LARGE SCALE GENOMIC DNA]</scope>
    <source>
        <strain evidence="17 18">CECT 7022</strain>
    </source>
</reference>
<dbReference type="AlphaFoldDB" id="A0A2V4VT53"/>
<keyword evidence="11" id="KW-1133">Transmembrane helix</keyword>
<evidence type="ECO:0000256" key="16">
    <source>
        <dbReference type="ARBA" id="ARBA00029828"/>
    </source>
</evidence>
<evidence type="ECO:0000313" key="18">
    <source>
        <dbReference type="Proteomes" id="UP000247790"/>
    </source>
</evidence>
<evidence type="ECO:0000256" key="3">
    <source>
        <dbReference type="ARBA" id="ARBA00004343"/>
    </source>
</evidence>
<dbReference type="InterPro" id="IPR029058">
    <property type="entry name" value="AB_hydrolase_fold"/>
</dbReference>
<dbReference type="Gene3D" id="3.40.50.1820">
    <property type="entry name" value="alpha/beta hydrolase"/>
    <property type="match status" value="1"/>
</dbReference>
<dbReference type="EC" id="3.1.1.3" evidence="5"/>
<evidence type="ECO:0000256" key="2">
    <source>
        <dbReference type="ARBA" id="ARBA00004270"/>
    </source>
</evidence>
<sequence>MNFLNDELLHAMSQDSYNRDISPKDIKFRENWIRASLPNSTLNDTNGSGFDAVVYYNKKDNQVVIGYRGTEPDMSWGKVPDIATDGIDVVGGRYKTLRSTIEKNPDILSNPSVKDLSTKERYENNQFYLAEKLYHEVKEVYPNAEITTTGHSLGGALAQYTAVHNNLSSTTYNPASIRAVVSDEILKKIDAGEYDKKNTAYVSPGDLVGSGSSNSPTRHAANTIMIDRTYEEANKKYLDITLPLILYTSNSSFNVSTPFWKNVTFTSITIPMGEGKTGFLEKVFNSFGGEKAHGLENFKFDENGFITNTLYTTDGALIGGNPRYTEYLNSLLANEKMKDTVNQLIEKYGAYLGPLGQTLAAGAGVTIQLSLENLQRAGQKMQQHVDEFQASLPTATNAILRLIESSDSRSLEPIVDRLTSDLHKFSRWYEEEVQSIAKYINQKAEDFRQADEV</sequence>
<comment type="subunit">
    <text evidence="4">Binds to both phosphatidylinositol (PI) and phosphatidylinositol 3,5-bisphosphate (PIP2).</text>
</comment>
<dbReference type="GO" id="GO:0016020">
    <property type="term" value="C:membrane"/>
    <property type="evidence" value="ECO:0007669"/>
    <property type="project" value="TreeGrafter"/>
</dbReference>
<dbReference type="PANTHER" id="PTHR47175:SF2">
    <property type="entry name" value="LIPASE ATG15-RELATED"/>
    <property type="match status" value="1"/>
</dbReference>
<evidence type="ECO:0000256" key="8">
    <source>
        <dbReference type="ARBA" id="ARBA00022801"/>
    </source>
</evidence>
<organism evidence="17 18">
    <name type="scientific">Paenibacillus barcinonensis</name>
    <dbReference type="NCBI Taxonomy" id="198119"/>
    <lineage>
        <taxon>Bacteria</taxon>
        <taxon>Bacillati</taxon>
        <taxon>Bacillota</taxon>
        <taxon>Bacilli</taxon>
        <taxon>Bacillales</taxon>
        <taxon>Paenibacillaceae</taxon>
        <taxon>Paenibacillus</taxon>
    </lineage>
</organism>
<keyword evidence="15" id="KW-0325">Glycoprotein</keyword>
<accession>A0A2V4VT53</accession>
<dbReference type="Proteomes" id="UP000247790">
    <property type="component" value="Unassembled WGS sequence"/>
</dbReference>
<dbReference type="GO" id="GO:0004806">
    <property type="term" value="F:triacylglycerol lipase activity"/>
    <property type="evidence" value="ECO:0007669"/>
    <property type="project" value="UniProtKB-EC"/>
</dbReference>
<keyword evidence="6" id="KW-0812">Transmembrane</keyword>
<keyword evidence="13" id="KW-0443">Lipid metabolism</keyword>
<dbReference type="PANTHER" id="PTHR47175">
    <property type="entry name" value="LIPASE ATG15-RELATED"/>
    <property type="match status" value="1"/>
</dbReference>
<dbReference type="GO" id="GO:0004620">
    <property type="term" value="F:phospholipase activity"/>
    <property type="evidence" value="ECO:0007669"/>
    <property type="project" value="TreeGrafter"/>
</dbReference>
<evidence type="ECO:0000256" key="4">
    <source>
        <dbReference type="ARBA" id="ARBA00011137"/>
    </source>
</evidence>
<comment type="subcellular location">
    <subcellularLocation>
        <location evidence="3">Endosome</location>
        <location evidence="3">Multivesicular body membrane</location>
        <topology evidence="3">Single-pass type II membrane protein</topology>
    </subcellularLocation>
    <subcellularLocation>
        <location evidence="2">Prevacuolar compartment membrane</location>
        <topology evidence="2">Single-pass type II membrane protein</topology>
    </subcellularLocation>
</comment>
<gene>
    <name evidence="17" type="ORF">DFQ00_1472</name>
</gene>
<evidence type="ECO:0000256" key="14">
    <source>
        <dbReference type="ARBA" id="ARBA00023136"/>
    </source>
</evidence>
<evidence type="ECO:0000256" key="15">
    <source>
        <dbReference type="ARBA" id="ARBA00023180"/>
    </source>
</evidence>
<dbReference type="GO" id="GO:0046461">
    <property type="term" value="P:neutral lipid catabolic process"/>
    <property type="evidence" value="ECO:0007669"/>
    <property type="project" value="TreeGrafter"/>
</dbReference>
<evidence type="ECO:0000256" key="11">
    <source>
        <dbReference type="ARBA" id="ARBA00022989"/>
    </source>
</evidence>
<dbReference type="Pfam" id="PF26363">
    <property type="entry name" value="Phospholipase-like"/>
    <property type="match status" value="1"/>
</dbReference>
<evidence type="ECO:0000256" key="5">
    <source>
        <dbReference type="ARBA" id="ARBA00013279"/>
    </source>
</evidence>